<proteinExistence type="predicted"/>
<dbReference type="STRING" id="169679.CSACC_00690"/>
<dbReference type="Pfam" id="PF05597">
    <property type="entry name" value="Phasin"/>
    <property type="match status" value="1"/>
</dbReference>
<reference evidence="1 2" key="1">
    <citation type="submission" date="2016-05" db="EMBL/GenBank/DDBJ databases">
        <title>Microbial solvent formation.</title>
        <authorList>
            <person name="Poehlein A."/>
            <person name="Montoya Solano J.D."/>
            <person name="Flitsch S."/>
            <person name="Krabben P."/>
            <person name="Duerre P."/>
            <person name="Daniel R."/>
        </authorList>
    </citation>
    <scope>NUCLEOTIDE SEQUENCE [LARGE SCALE GENOMIC DNA]</scope>
    <source>
        <strain evidence="1 2">L1-8</strain>
    </source>
</reference>
<dbReference type="PANTHER" id="PTHR38664">
    <property type="entry name" value="SLR0058 PROTEIN"/>
    <property type="match status" value="1"/>
</dbReference>
<evidence type="ECO:0000313" key="1">
    <source>
        <dbReference type="EMBL" id="OOM11115.1"/>
    </source>
</evidence>
<sequence>MIYILEEAKKLFLTGIGAAAMTYDKAIEAVDQLVKKGKLTVDEGRELSEELKREVKGKAETVKVKANEKIEEIKPRTKDDVIKIIKEFNFATKEDVADIKNKISELEKKITDKQ</sequence>
<dbReference type="PANTHER" id="PTHR38664:SF1">
    <property type="entry name" value="SLR0058 PROTEIN"/>
    <property type="match status" value="1"/>
</dbReference>
<comment type="caution">
    <text evidence="1">The sequence shown here is derived from an EMBL/GenBank/DDBJ whole genome shotgun (WGS) entry which is preliminary data.</text>
</comment>
<protein>
    <submittedName>
        <fullName evidence="1">Poly(Hydroxyalcanoate) granule associated protein</fullName>
    </submittedName>
</protein>
<gene>
    <name evidence="1" type="ORF">CLOSAC_26580</name>
</gene>
<evidence type="ECO:0000313" key="2">
    <source>
        <dbReference type="Proteomes" id="UP000191154"/>
    </source>
</evidence>
<dbReference type="AlphaFoldDB" id="A0A1S8N3X3"/>
<organism evidence="1 2">
    <name type="scientific">Clostridium saccharobutylicum</name>
    <dbReference type="NCBI Taxonomy" id="169679"/>
    <lineage>
        <taxon>Bacteria</taxon>
        <taxon>Bacillati</taxon>
        <taxon>Bacillota</taxon>
        <taxon>Clostridia</taxon>
        <taxon>Eubacteriales</taxon>
        <taxon>Clostridiaceae</taxon>
        <taxon>Clostridium</taxon>
    </lineage>
</organism>
<name>A0A1S8N3X3_CLOSA</name>
<dbReference type="Proteomes" id="UP000191154">
    <property type="component" value="Unassembled WGS sequence"/>
</dbReference>
<accession>A0A1S8N3X3</accession>
<dbReference type="InterPro" id="IPR008769">
    <property type="entry name" value="PhaF_PhaI"/>
</dbReference>
<dbReference type="EMBL" id="LZYZ01000005">
    <property type="protein sequence ID" value="OOM11115.1"/>
    <property type="molecule type" value="Genomic_DNA"/>
</dbReference>